<keyword evidence="4" id="KW-0804">Transcription</keyword>
<dbReference type="InterPro" id="IPR046335">
    <property type="entry name" value="LacI/GalR-like_sensor"/>
</dbReference>
<keyword evidence="3" id="KW-0238">DNA-binding</keyword>
<dbReference type="InterPro" id="IPR028082">
    <property type="entry name" value="Peripla_BP_I"/>
</dbReference>
<evidence type="ECO:0000256" key="3">
    <source>
        <dbReference type="ARBA" id="ARBA00023125"/>
    </source>
</evidence>
<dbReference type="AlphaFoldDB" id="A0A7X0RQN8"/>
<sequence>MSSGPDPSKVPLYLQIRDYIKTQISSQAFRPDDQIPTEAELMAQFGVSRVTVISAIKQLVEEGLVYRVSGKGTFVARSERTEGKRIGVLLTTLLDAAAKAMLIAIERACRKEGFELILKMNLSPEEELRTIQDLVDKQTSGLIIYPIDNEIYSEEIIKLKTLSFPFVLVDKYLPGIPTNAVYSDNYTGGMLGTEYLIGQGHRNIGILSEAKSKTSSADERFRGYLEAAQKHQLVINPDQWLIGIRDTYSSEEEIESLVRSWIERHKEITAVFSFNRNLSVFIAKVAKEMGRRVPEDLSILSFDNPGMHDLDGYYFSFIQQDTAAMGEQAVKLLAKAMREEAVCESIVTPISLYEGRTVQNLSLMRNKSRA</sequence>
<dbReference type="Gene3D" id="3.40.50.2300">
    <property type="match status" value="2"/>
</dbReference>
<dbReference type="Proteomes" id="UP000547209">
    <property type="component" value="Unassembled WGS sequence"/>
</dbReference>
<dbReference type="PROSITE" id="PS50949">
    <property type="entry name" value="HTH_GNTR"/>
    <property type="match status" value="1"/>
</dbReference>
<evidence type="ECO:0000313" key="7">
    <source>
        <dbReference type="Proteomes" id="UP000547209"/>
    </source>
</evidence>
<gene>
    <name evidence="6" type="ORF">H7C19_13975</name>
</gene>
<dbReference type="RefSeq" id="WP_185143279.1">
    <property type="nucleotide sequence ID" value="NZ_JACJVP010000024.1"/>
</dbReference>
<accession>A0A7X0RQN8</accession>
<dbReference type="PANTHER" id="PTHR30146:SF95">
    <property type="entry name" value="RIBOSE OPERON REPRESSOR"/>
    <property type="match status" value="1"/>
</dbReference>
<dbReference type="PANTHER" id="PTHR30146">
    <property type="entry name" value="LACI-RELATED TRANSCRIPTIONAL REPRESSOR"/>
    <property type="match status" value="1"/>
</dbReference>
<comment type="caution">
    <text evidence="6">The sequence shown here is derived from an EMBL/GenBank/DDBJ whole genome shotgun (WGS) entry which is preliminary data.</text>
</comment>
<dbReference type="InterPro" id="IPR036388">
    <property type="entry name" value="WH-like_DNA-bd_sf"/>
</dbReference>
<proteinExistence type="predicted"/>
<keyword evidence="7" id="KW-1185">Reference proteome</keyword>
<dbReference type="InterPro" id="IPR000524">
    <property type="entry name" value="Tscrpt_reg_HTH_GntR"/>
</dbReference>
<dbReference type="PRINTS" id="PR00035">
    <property type="entry name" value="HTHGNTR"/>
</dbReference>
<dbReference type="EMBL" id="JACJVP010000024">
    <property type="protein sequence ID" value="MBB6671795.1"/>
    <property type="molecule type" value="Genomic_DNA"/>
</dbReference>
<dbReference type="Gene3D" id="1.10.10.10">
    <property type="entry name" value="Winged helix-like DNA-binding domain superfamily/Winged helix DNA-binding domain"/>
    <property type="match status" value="1"/>
</dbReference>
<evidence type="ECO:0000256" key="2">
    <source>
        <dbReference type="ARBA" id="ARBA00023015"/>
    </source>
</evidence>
<dbReference type="CDD" id="cd06267">
    <property type="entry name" value="PBP1_LacI_sugar_binding-like"/>
    <property type="match status" value="1"/>
</dbReference>
<evidence type="ECO:0000256" key="1">
    <source>
        <dbReference type="ARBA" id="ARBA00022491"/>
    </source>
</evidence>
<name>A0A7X0RQN8_9BACL</name>
<evidence type="ECO:0000256" key="4">
    <source>
        <dbReference type="ARBA" id="ARBA00023163"/>
    </source>
</evidence>
<dbReference type="SMART" id="SM00345">
    <property type="entry name" value="HTH_GNTR"/>
    <property type="match status" value="1"/>
</dbReference>
<dbReference type="SUPFAM" id="SSF53822">
    <property type="entry name" value="Periplasmic binding protein-like I"/>
    <property type="match status" value="1"/>
</dbReference>
<dbReference type="GO" id="GO:0003700">
    <property type="term" value="F:DNA-binding transcription factor activity"/>
    <property type="evidence" value="ECO:0007669"/>
    <property type="project" value="InterPro"/>
</dbReference>
<evidence type="ECO:0000259" key="5">
    <source>
        <dbReference type="PROSITE" id="PS50949"/>
    </source>
</evidence>
<feature type="domain" description="HTH gntR-type" evidence="5">
    <location>
        <begin position="10"/>
        <end position="78"/>
    </location>
</feature>
<dbReference type="Pfam" id="PF13377">
    <property type="entry name" value="Peripla_BP_3"/>
    <property type="match status" value="1"/>
</dbReference>
<keyword evidence="1" id="KW-0678">Repressor</keyword>
<dbReference type="InterPro" id="IPR036390">
    <property type="entry name" value="WH_DNA-bd_sf"/>
</dbReference>
<keyword evidence="2" id="KW-0805">Transcription regulation</keyword>
<dbReference type="GO" id="GO:0000976">
    <property type="term" value="F:transcription cis-regulatory region binding"/>
    <property type="evidence" value="ECO:0007669"/>
    <property type="project" value="TreeGrafter"/>
</dbReference>
<dbReference type="SUPFAM" id="SSF46785">
    <property type="entry name" value="Winged helix' DNA-binding domain"/>
    <property type="match status" value="1"/>
</dbReference>
<organism evidence="6 7">
    <name type="scientific">Cohnella nanjingensis</name>
    <dbReference type="NCBI Taxonomy" id="1387779"/>
    <lineage>
        <taxon>Bacteria</taxon>
        <taxon>Bacillati</taxon>
        <taxon>Bacillota</taxon>
        <taxon>Bacilli</taxon>
        <taxon>Bacillales</taxon>
        <taxon>Paenibacillaceae</taxon>
        <taxon>Cohnella</taxon>
    </lineage>
</organism>
<protein>
    <submittedName>
        <fullName evidence="6">GntR family transcriptional regulator</fullName>
    </submittedName>
</protein>
<dbReference type="FunFam" id="1.10.10.10:FF:000079">
    <property type="entry name" value="GntR family transcriptional regulator"/>
    <property type="match status" value="1"/>
</dbReference>
<dbReference type="Pfam" id="PF00392">
    <property type="entry name" value="GntR"/>
    <property type="match status" value="1"/>
</dbReference>
<evidence type="ECO:0000313" key="6">
    <source>
        <dbReference type="EMBL" id="MBB6671795.1"/>
    </source>
</evidence>
<dbReference type="CDD" id="cd07377">
    <property type="entry name" value="WHTH_GntR"/>
    <property type="match status" value="1"/>
</dbReference>
<reference evidence="6 7" key="1">
    <citation type="submission" date="2020-08" db="EMBL/GenBank/DDBJ databases">
        <title>Cohnella phylogeny.</title>
        <authorList>
            <person name="Dunlap C."/>
        </authorList>
    </citation>
    <scope>NUCLEOTIDE SEQUENCE [LARGE SCALE GENOMIC DNA]</scope>
    <source>
        <strain evidence="6 7">DSM 28246</strain>
    </source>
</reference>